<feature type="region of interest" description="Disordered" evidence="1">
    <location>
        <begin position="1"/>
        <end position="209"/>
    </location>
</feature>
<protein>
    <submittedName>
        <fullName evidence="2">Uncharacterized protein</fullName>
    </submittedName>
</protein>
<feature type="compositionally biased region" description="Polar residues" evidence="1">
    <location>
        <begin position="91"/>
        <end position="107"/>
    </location>
</feature>
<evidence type="ECO:0000313" key="3">
    <source>
        <dbReference type="Proteomes" id="UP000814176"/>
    </source>
</evidence>
<dbReference type="RefSeq" id="XP_047774939.1">
    <property type="nucleotide sequence ID" value="XM_047927916.1"/>
</dbReference>
<name>A0ABQ8K4S2_9APHY</name>
<comment type="caution">
    <text evidence="2">The sequence shown here is derived from an EMBL/GenBank/DDBJ whole genome shotgun (WGS) entry which is preliminary data.</text>
</comment>
<feature type="compositionally biased region" description="Low complexity" evidence="1">
    <location>
        <begin position="110"/>
        <end position="124"/>
    </location>
</feature>
<keyword evidence="3" id="KW-1185">Reference proteome</keyword>
<feature type="compositionally biased region" description="Basic and acidic residues" evidence="1">
    <location>
        <begin position="34"/>
        <end position="43"/>
    </location>
</feature>
<accession>A0ABQ8K4S2</accession>
<proteinExistence type="predicted"/>
<organism evidence="2 3">
    <name type="scientific">Rhodofomes roseus</name>
    <dbReference type="NCBI Taxonomy" id="34475"/>
    <lineage>
        <taxon>Eukaryota</taxon>
        <taxon>Fungi</taxon>
        <taxon>Dikarya</taxon>
        <taxon>Basidiomycota</taxon>
        <taxon>Agaricomycotina</taxon>
        <taxon>Agaricomycetes</taxon>
        <taxon>Polyporales</taxon>
        <taxon>Rhodofomes</taxon>
    </lineage>
</organism>
<dbReference type="EMBL" id="JADCUA010000024">
    <property type="protein sequence ID" value="KAH9831842.1"/>
    <property type="molecule type" value="Genomic_DNA"/>
</dbReference>
<dbReference type="GeneID" id="72008648"/>
<evidence type="ECO:0000256" key="1">
    <source>
        <dbReference type="SAM" id="MobiDB-lite"/>
    </source>
</evidence>
<sequence>MNPDNELQYDGSDMDIDSTVDLRASQFGQPSLLPRRDRPDHAQPNDNQTHPFVANSPRPSSSFAKKSGAKNARASISSHAGTDVSPFPLRQPTSSSHDPRTPTQSRGQRARTATPAAPSRPSTRASRKRPEERSPTPQPSRFDHETSDEEMTPRSTVARDSSPESHYPTPPHHKRGRGRYSVARATRRRSQPTPARTPSPDPYDIIMQDPDIVVPPAGSFRRVQGDRVDWKKRNMDMEQIEAWKEICMDRPTVAVQVGELGTEAPGVNERIDDIGSILFRLSQTPGILVTPAHPPKPIQAQALPITRNAPPKPTNKDPVWYLVDGLSEKWCAALIRAAWLSTVKLSLNFEAWTHEIPNLCAAFRLIYRFRANNKDEYDVIVRRELLDSDLNKVVVDILLKDIARGGRWRRYTRDDAFGEILDSVDVDIVHCNVTPHLSEPVAFLHISSPTSDWQDWLVFCDAIRKHGFGSTATGHPVLFTNRVYCGYCHSLGHTHRRTYSNSSRQTTVAEALVAAEDAAEADEDVELEVAVSNSRRGM</sequence>
<dbReference type="Proteomes" id="UP000814176">
    <property type="component" value="Unassembled WGS sequence"/>
</dbReference>
<gene>
    <name evidence="2" type="ORF">C8Q71DRAFT_861513</name>
</gene>
<reference evidence="2 3" key="1">
    <citation type="journal article" date="2021" name="Environ. Microbiol.">
        <title>Gene family expansions and transcriptome signatures uncover fungal adaptations to wood decay.</title>
        <authorList>
            <person name="Hage H."/>
            <person name="Miyauchi S."/>
            <person name="Viragh M."/>
            <person name="Drula E."/>
            <person name="Min B."/>
            <person name="Chaduli D."/>
            <person name="Navarro D."/>
            <person name="Favel A."/>
            <person name="Norest M."/>
            <person name="Lesage-Meessen L."/>
            <person name="Balint B."/>
            <person name="Merenyi Z."/>
            <person name="de Eugenio L."/>
            <person name="Morin E."/>
            <person name="Martinez A.T."/>
            <person name="Baldrian P."/>
            <person name="Stursova M."/>
            <person name="Martinez M.J."/>
            <person name="Novotny C."/>
            <person name="Magnuson J.K."/>
            <person name="Spatafora J.W."/>
            <person name="Maurice S."/>
            <person name="Pangilinan J."/>
            <person name="Andreopoulos W."/>
            <person name="LaButti K."/>
            <person name="Hundley H."/>
            <person name="Na H."/>
            <person name="Kuo A."/>
            <person name="Barry K."/>
            <person name="Lipzen A."/>
            <person name="Henrissat B."/>
            <person name="Riley R."/>
            <person name="Ahrendt S."/>
            <person name="Nagy L.G."/>
            <person name="Grigoriev I.V."/>
            <person name="Martin F."/>
            <person name="Rosso M.N."/>
        </authorList>
    </citation>
    <scope>NUCLEOTIDE SEQUENCE [LARGE SCALE GENOMIC DNA]</scope>
    <source>
        <strain evidence="2 3">CIRM-BRFM 1785</strain>
    </source>
</reference>
<evidence type="ECO:0000313" key="2">
    <source>
        <dbReference type="EMBL" id="KAH9831842.1"/>
    </source>
</evidence>